<evidence type="ECO:0000313" key="1">
    <source>
        <dbReference type="EMBL" id="KYO18050.1"/>
    </source>
</evidence>
<keyword evidence="2" id="KW-1185">Reference proteome</keyword>
<organism evidence="1 2">
    <name type="scientific">Alligator mississippiensis</name>
    <name type="common">American alligator</name>
    <dbReference type="NCBI Taxonomy" id="8496"/>
    <lineage>
        <taxon>Eukaryota</taxon>
        <taxon>Metazoa</taxon>
        <taxon>Chordata</taxon>
        <taxon>Craniata</taxon>
        <taxon>Vertebrata</taxon>
        <taxon>Euteleostomi</taxon>
        <taxon>Archelosauria</taxon>
        <taxon>Archosauria</taxon>
        <taxon>Crocodylia</taxon>
        <taxon>Alligatoridae</taxon>
        <taxon>Alligatorinae</taxon>
        <taxon>Alligator</taxon>
    </lineage>
</organism>
<comment type="caution">
    <text evidence="1">The sequence shown here is derived from an EMBL/GenBank/DDBJ whole genome shotgun (WGS) entry which is preliminary data.</text>
</comment>
<protein>
    <submittedName>
        <fullName evidence="1">Uncharacterized protein</fullName>
    </submittedName>
</protein>
<gene>
    <name evidence="1" type="ORF">Y1Q_0011648</name>
</gene>
<proteinExistence type="predicted"/>
<evidence type="ECO:0000313" key="2">
    <source>
        <dbReference type="Proteomes" id="UP000050525"/>
    </source>
</evidence>
<reference evidence="1 2" key="1">
    <citation type="journal article" date="2012" name="Genome Biol.">
        <title>Sequencing three crocodilian genomes to illuminate the evolution of archosaurs and amniotes.</title>
        <authorList>
            <person name="St John J.A."/>
            <person name="Braun E.L."/>
            <person name="Isberg S.R."/>
            <person name="Miles L.G."/>
            <person name="Chong A.Y."/>
            <person name="Gongora J."/>
            <person name="Dalzell P."/>
            <person name="Moran C."/>
            <person name="Bed'hom B."/>
            <person name="Abzhanov A."/>
            <person name="Burgess S.C."/>
            <person name="Cooksey A.M."/>
            <person name="Castoe T.A."/>
            <person name="Crawford N.G."/>
            <person name="Densmore L.D."/>
            <person name="Drew J.C."/>
            <person name="Edwards S.V."/>
            <person name="Faircloth B.C."/>
            <person name="Fujita M.K."/>
            <person name="Greenwold M.J."/>
            <person name="Hoffmann F.G."/>
            <person name="Howard J.M."/>
            <person name="Iguchi T."/>
            <person name="Janes D.E."/>
            <person name="Khan S.Y."/>
            <person name="Kohno S."/>
            <person name="de Koning A.J."/>
            <person name="Lance S.L."/>
            <person name="McCarthy F.M."/>
            <person name="McCormack J.E."/>
            <person name="Merchant M.E."/>
            <person name="Peterson D.G."/>
            <person name="Pollock D.D."/>
            <person name="Pourmand N."/>
            <person name="Raney B.J."/>
            <person name="Roessler K.A."/>
            <person name="Sanford J.R."/>
            <person name="Sawyer R.H."/>
            <person name="Schmidt C.J."/>
            <person name="Triplett E.W."/>
            <person name="Tuberville T.D."/>
            <person name="Venegas-Anaya M."/>
            <person name="Howard J.T."/>
            <person name="Jarvis E.D."/>
            <person name="Guillette L.J.Jr."/>
            <person name="Glenn T.C."/>
            <person name="Green R.E."/>
            <person name="Ray D.A."/>
        </authorList>
    </citation>
    <scope>NUCLEOTIDE SEQUENCE [LARGE SCALE GENOMIC DNA]</scope>
    <source>
        <strain evidence="1">KSC_2009_1</strain>
    </source>
</reference>
<dbReference type="Proteomes" id="UP000050525">
    <property type="component" value="Unassembled WGS sequence"/>
</dbReference>
<dbReference type="EMBL" id="AKHW03006853">
    <property type="protein sequence ID" value="KYO18050.1"/>
    <property type="molecule type" value="Genomic_DNA"/>
</dbReference>
<accession>A0A151M0P7</accession>
<name>A0A151M0P7_ALLMI</name>
<dbReference type="AlphaFoldDB" id="A0A151M0P7"/>
<sequence>MVAQDSKNEIYLGLNPSTRGKIQLVKIREVHLFNTTTYCVGMHLYSGPNTLEQVFWSMVESLVPDWD</sequence>